<reference evidence="11 12" key="1">
    <citation type="journal article" date="2021" name="Elife">
        <title>Chloroplast acquisition without the gene transfer in kleptoplastic sea slugs, Plakobranchus ocellatus.</title>
        <authorList>
            <person name="Maeda T."/>
            <person name="Takahashi S."/>
            <person name="Yoshida T."/>
            <person name="Shimamura S."/>
            <person name="Takaki Y."/>
            <person name="Nagai Y."/>
            <person name="Toyoda A."/>
            <person name="Suzuki Y."/>
            <person name="Arimoto A."/>
            <person name="Ishii H."/>
            <person name="Satoh N."/>
            <person name="Nishiyama T."/>
            <person name="Hasebe M."/>
            <person name="Maruyama T."/>
            <person name="Minagawa J."/>
            <person name="Obokata J."/>
            <person name="Shigenobu S."/>
        </authorList>
    </citation>
    <scope>NUCLEOTIDE SEQUENCE [LARGE SCALE GENOMIC DNA]</scope>
</reference>
<evidence type="ECO:0000256" key="5">
    <source>
        <dbReference type="ARBA" id="ARBA00023159"/>
    </source>
</evidence>
<evidence type="ECO:0000313" key="12">
    <source>
        <dbReference type="Proteomes" id="UP000735302"/>
    </source>
</evidence>
<comment type="similarity">
    <text evidence="2 9">Belongs to the Mediator complex subunit 6 family.</text>
</comment>
<sequence>MDKTENALGISWIDSAWVPHLNQGNILDYFSERSNPFYDRTCNNETIKMQRLNPDQMLNMTGLEYSLLHAQEPILYVIRKQHRHSPTQVTPLADYYIIGGSVYQGPDLCSVVNSRLLNTLSCLSSAFDEAQSFARFHPTKGYSWEFKDKEEKEPTSKDKKVKKKEEASSAFQRKRVDLLLGELAKKHPALYSPTSQHPAKAAHAEEMKADVKVEKLPDEKPTSNGSMKPPPEKKQKLR</sequence>
<comment type="subcellular location">
    <subcellularLocation>
        <location evidence="1 9">Nucleus</location>
    </subcellularLocation>
</comment>
<keyword evidence="7 9" id="KW-0539">Nucleus</keyword>
<keyword evidence="12" id="KW-1185">Reference proteome</keyword>
<evidence type="ECO:0000256" key="7">
    <source>
        <dbReference type="ARBA" id="ARBA00023242"/>
    </source>
</evidence>
<evidence type="ECO:0000256" key="6">
    <source>
        <dbReference type="ARBA" id="ARBA00023163"/>
    </source>
</evidence>
<dbReference type="InterPro" id="IPR038566">
    <property type="entry name" value="Mediator_Med6_sf"/>
</dbReference>
<evidence type="ECO:0000256" key="2">
    <source>
        <dbReference type="ARBA" id="ARBA00007526"/>
    </source>
</evidence>
<name>A0AAV3YT03_9GAST</name>
<dbReference type="GO" id="GO:0003712">
    <property type="term" value="F:transcription coregulator activity"/>
    <property type="evidence" value="ECO:0007669"/>
    <property type="project" value="InterPro"/>
</dbReference>
<protein>
    <recommendedName>
        <fullName evidence="3 9">Mediator of RNA polymerase II transcription subunit 6</fullName>
    </recommendedName>
    <alternativeName>
        <fullName evidence="8 9">Mediator complex subunit 6</fullName>
    </alternativeName>
</protein>
<comment type="subunit">
    <text evidence="9">Component of the Mediator complex.</text>
</comment>
<dbReference type="InterPro" id="IPR016820">
    <property type="entry name" value="Mediator_Med6_met/pln"/>
</dbReference>
<keyword evidence="4 9" id="KW-0805">Transcription regulation</keyword>
<keyword evidence="6 9" id="KW-0804">Transcription</keyword>
<dbReference type="PANTHER" id="PTHR13104">
    <property type="entry name" value="MED-6-RELATED"/>
    <property type="match status" value="1"/>
</dbReference>
<comment type="caution">
    <text evidence="11">The sequence shown here is derived from an EMBL/GenBank/DDBJ whole genome shotgun (WGS) entry which is preliminary data.</text>
</comment>
<proteinExistence type="inferred from homology"/>
<evidence type="ECO:0000256" key="10">
    <source>
        <dbReference type="SAM" id="MobiDB-lite"/>
    </source>
</evidence>
<organism evidence="11 12">
    <name type="scientific">Plakobranchus ocellatus</name>
    <dbReference type="NCBI Taxonomy" id="259542"/>
    <lineage>
        <taxon>Eukaryota</taxon>
        <taxon>Metazoa</taxon>
        <taxon>Spiralia</taxon>
        <taxon>Lophotrochozoa</taxon>
        <taxon>Mollusca</taxon>
        <taxon>Gastropoda</taxon>
        <taxon>Heterobranchia</taxon>
        <taxon>Euthyneura</taxon>
        <taxon>Panpulmonata</taxon>
        <taxon>Sacoglossa</taxon>
        <taxon>Placobranchoidea</taxon>
        <taxon>Plakobranchidae</taxon>
        <taxon>Plakobranchus</taxon>
    </lineage>
</organism>
<evidence type="ECO:0000256" key="1">
    <source>
        <dbReference type="ARBA" id="ARBA00004123"/>
    </source>
</evidence>
<evidence type="ECO:0000256" key="9">
    <source>
        <dbReference type="PIRNR" id="PIRNR023869"/>
    </source>
</evidence>
<dbReference type="Proteomes" id="UP000735302">
    <property type="component" value="Unassembled WGS sequence"/>
</dbReference>
<feature type="compositionally biased region" description="Basic and acidic residues" evidence="10">
    <location>
        <begin position="202"/>
        <end position="221"/>
    </location>
</feature>
<dbReference type="PIRSF" id="PIRSF023869">
    <property type="entry name" value="Mediator_MED6_meta/pln"/>
    <property type="match status" value="1"/>
</dbReference>
<dbReference type="AlphaFoldDB" id="A0AAV3YT03"/>
<evidence type="ECO:0000313" key="11">
    <source>
        <dbReference type="EMBL" id="GFN85586.1"/>
    </source>
</evidence>
<dbReference type="InterPro" id="IPR007018">
    <property type="entry name" value="Mediator_Med6"/>
</dbReference>
<feature type="region of interest" description="Disordered" evidence="10">
    <location>
        <begin position="147"/>
        <end position="170"/>
    </location>
</feature>
<dbReference type="GO" id="GO:0016592">
    <property type="term" value="C:mediator complex"/>
    <property type="evidence" value="ECO:0007669"/>
    <property type="project" value="InterPro"/>
</dbReference>
<evidence type="ECO:0000256" key="3">
    <source>
        <dbReference type="ARBA" id="ARBA00020634"/>
    </source>
</evidence>
<gene>
    <name evidence="11" type="ORF">PoB_001209200</name>
</gene>
<keyword evidence="5 9" id="KW-0010">Activator</keyword>
<accession>A0AAV3YT03</accession>
<dbReference type="Gene3D" id="3.10.450.580">
    <property type="entry name" value="Mediator complex, subunit Med6"/>
    <property type="match status" value="1"/>
</dbReference>
<evidence type="ECO:0000256" key="8">
    <source>
        <dbReference type="ARBA" id="ARBA00031259"/>
    </source>
</evidence>
<dbReference type="GO" id="GO:0006357">
    <property type="term" value="P:regulation of transcription by RNA polymerase II"/>
    <property type="evidence" value="ECO:0007669"/>
    <property type="project" value="InterPro"/>
</dbReference>
<comment type="function">
    <text evidence="9">Component of the Mediator complex, a coactivator involved in the regulated transcription of nearly all RNA polymerase II-dependent genes. Mediator functions as a bridge to convey information from gene-specific regulatory proteins to the basal RNA polymerase II transcription machinery. Mediator is recruited to promoters by direct interactions with regulatory proteins and serves as a scaffold for the assembly of a functional preinitiation complex with RNA polymerase II and the general transcription factors.</text>
</comment>
<dbReference type="Pfam" id="PF04934">
    <property type="entry name" value="Med6"/>
    <property type="match status" value="1"/>
</dbReference>
<feature type="region of interest" description="Disordered" evidence="10">
    <location>
        <begin position="188"/>
        <end position="238"/>
    </location>
</feature>
<evidence type="ECO:0000256" key="4">
    <source>
        <dbReference type="ARBA" id="ARBA00023015"/>
    </source>
</evidence>
<dbReference type="EMBL" id="BLXT01001432">
    <property type="protein sequence ID" value="GFN85586.1"/>
    <property type="molecule type" value="Genomic_DNA"/>
</dbReference>
<feature type="compositionally biased region" description="Basic and acidic residues" evidence="10">
    <location>
        <begin position="147"/>
        <end position="167"/>
    </location>
</feature>